<dbReference type="InterPro" id="IPR029057">
    <property type="entry name" value="PRTase-like"/>
</dbReference>
<dbReference type="InterPro" id="IPR000836">
    <property type="entry name" value="PRTase_dom"/>
</dbReference>
<name>A0A3N7JRP6_9BURK</name>
<reference evidence="3 4" key="2">
    <citation type="submission" date="2018-12" db="EMBL/GenBank/DDBJ databases">
        <title>Rhizobacter gummiphilus sp. nov., a rubber-degrading bacterium isolated from the soil of a botanical garden in Japan.</title>
        <authorList>
            <person name="Shunsuke S.S."/>
        </authorList>
    </citation>
    <scope>NUCLEOTIDE SEQUENCE [LARGE SCALE GENOMIC DNA]</scope>
    <source>
        <strain evidence="3 4">S-16</strain>
    </source>
</reference>
<evidence type="ECO:0000313" key="4">
    <source>
        <dbReference type="Proteomes" id="UP000267464"/>
    </source>
</evidence>
<keyword evidence="4" id="KW-1185">Reference proteome</keyword>
<protein>
    <submittedName>
        <fullName evidence="3">ComF family protein</fullName>
    </submittedName>
</protein>
<dbReference type="Gene3D" id="3.40.50.2020">
    <property type="match status" value="1"/>
</dbReference>
<proteinExistence type="inferred from homology"/>
<reference evidence="3 4" key="1">
    <citation type="submission" date="2018-08" db="EMBL/GenBank/DDBJ databases">
        <authorList>
            <person name="Khan S.A."/>
            <person name="Jeon C.O."/>
            <person name="Chun B.H."/>
            <person name="Jeong S.E."/>
        </authorList>
    </citation>
    <scope>NUCLEOTIDE SEQUENCE [LARGE SCALE GENOMIC DNA]</scope>
    <source>
        <strain evidence="3 4">S-16</strain>
    </source>
</reference>
<gene>
    <name evidence="3" type="ORF">DZC73_27040</name>
</gene>
<dbReference type="AlphaFoldDB" id="A0A3N7JRP6"/>
<evidence type="ECO:0000256" key="1">
    <source>
        <dbReference type="ARBA" id="ARBA00008007"/>
    </source>
</evidence>
<dbReference type="Pfam" id="PF00156">
    <property type="entry name" value="Pribosyltran"/>
    <property type="match status" value="1"/>
</dbReference>
<comment type="caution">
    <text evidence="3">The sequence shown here is derived from an EMBL/GenBank/DDBJ whole genome shotgun (WGS) entry which is preliminary data.</text>
</comment>
<accession>A0A3N7JRP6</accession>
<dbReference type="SUPFAM" id="SSF53271">
    <property type="entry name" value="PRTase-like"/>
    <property type="match status" value="1"/>
</dbReference>
<dbReference type="PANTHER" id="PTHR47505:SF1">
    <property type="entry name" value="DNA UTILIZATION PROTEIN YHGH"/>
    <property type="match status" value="1"/>
</dbReference>
<comment type="similarity">
    <text evidence="1">Belongs to the ComF/GntX family.</text>
</comment>
<feature type="domain" description="Phosphoribosyltransferase" evidence="2">
    <location>
        <begin position="142"/>
        <end position="198"/>
    </location>
</feature>
<evidence type="ECO:0000313" key="3">
    <source>
        <dbReference type="EMBL" id="RQP21705.1"/>
    </source>
</evidence>
<dbReference type="Proteomes" id="UP000267464">
    <property type="component" value="Unassembled WGS sequence"/>
</dbReference>
<dbReference type="OrthoDB" id="9793412at2"/>
<dbReference type="EMBL" id="QUSW01000010">
    <property type="protein sequence ID" value="RQP21705.1"/>
    <property type="molecule type" value="Genomic_DNA"/>
</dbReference>
<organism evidence="3 4">
    <name type="scientific">Piscinibacter terrae</name>
    <dbReference type="NCBI Taxonomy" id="2496871"/>
    <lineage>
        <taxon>Bacteria</taxon>
        <taxon>Pseudomonadati</taxon>
        <taxon>Pseudomonadota</taxon>
        <taxon>Betaproteobacteria</taxon>
        <taxon>Burkholderiales</taxon>
        <taxon>Sphaerotilaceae</taxon>
        <taxon>Piscinibacter</taxon>
    </lineage>
</organism>
<sequence>MPAMPRCGRCALRVPEGVAVCGDCLVTPPAQDSAIAAVDYAAPWDRLVTQLKFNEALDLSASLASLLLHAWRQAGSAPPDLVLPVPLSAQRLRERGFNQSWELARRLAPATGSRADASLLLRIRDTVHQTAFPIDKRASNVKGAFLVEPRRAAEVRGKTIAIVDDVMTTGATVGEIARTLRQAGAAQVHAWVLARTPAPGE</sequence>
<dbReference type="InterPro" id="IPR051910">
    <property type="entry name" value="ComF/GntX_DNA_util-trans"/>
</dbReference>
<dbReference type="PANTHER" id="PTHR47505">
    <property type="entry name" value="DNA UTILIZATION PROTEIN YHGH"/>
    <property type="match status" value="1"/>
</dbReference>
<evidence type="ECO:0000259" key="2">
    <source>
        <dbReference type="Pfam" id="PF00156"/>
    </source>
</evidence>
<dbReference type="CDD" id="cd06223">
    <property type="entry name" value="PRTases_typeI"/>
    <property type="match status" value="1"/>
</dbReference>